<keyword evidence="4" id="KW-0443">Lipid metabolism</keyword>
<organism evidence="7 8">
    <name type="scientific">Nocardioides astragali</name>
    <dbReference type="NCBI Taxonomy" id="1776736"/>
    <lineage>
        <taxon>Bacteria</taxon>
        <taxon>Bacillati</taxon>
        <taxon>Actinomycetota</taxon>
        <taxon>Actinomycetes</taxon>
        <taxon>Propionibacteriales</taxon>
        <taxon>Nocardioidaceae</taxon>
        <taxon>Nocardioides</taxon>
    </lineage>
</organism>
<keyword evidence="3" id="KW-0276">Fatty acid metabolism</keyword>
<dbReference type="EMBL" id="JBHTCH010000030">
    <property type="protein sequence ID" value="MFC7363469.1"/>
    <property type="molecule type" value="Genomic_DNA"/>
</dbReference>
<protein>
    <submittedName>
        <fullName evidence="7">AMP-binding protein</fullName>
    </submittedName>
</protein>
<feature type="domain" description="AMP-dependent synthetase/ligase" evidence="5">
    <location>
        <begin position="28"/>
        <end position="381"/>
    </location>
</feature>
<dbReference type="Pfam" id="PF13193">
    <property type="entry name" value="AMP-binding_C"/>
    <property type="match status" value="1"/>
</dbReference>
<dbReference type="Gene3D" id="3.40.50.12780">
    <property type="entry name" value="N-terminal domain of ligase-like"/>
    <property type="match status" value="1"/>
</dbReference>
<dbReference type="Pfam" id="PF00501">
    <property type="entry name" value="AMP-binding"/>
    <property type="match status" value="1"/>
</dbReference>
<dbReference type="Gene3D" id="3.30.300.30">
    <property type="match status" value="1"/>
</dbReference>
<evidence type="ECO:0000313" key="7">
    <source>
        <dbReference type="EMBL" id="MFC7363469.1"/>
    </source>
</evidence>
<name>A0ABW2NCB2_9ACTN</name>
<dbReference type="InterPro" id="IPR025110">
    <property type="entry name" value="AMP-bd_C"/>
</dbReference>
<evidence type="ECO:0000256" key="4">
    <source>
        <dbReference type="ARBA" id="ARBA00023098"/>
    </source>
</evidence>
<dbReference type="SUPFAM" id="SSF56801">
    <property type="entry name" value="Acetyl-CoA synthetase-like"/>
    <property type="match status" value="1"/>
</dbReference>
<dbReference type="Proteomes" id="UP001596524">
    <property type="component" value="Unassembled WGS sequence"/>
</dbReference>
<proteinExistence type="inferred from homology"/>
<feature type="domain" description="AMP-binding enzyme C-terminal" evidence="6">
    <location>
        <begin position="431"/>
        <end position="509"/>
    </location>
</feature>
<sequence>MPQWAHQQMVEMGAAVIVPFSVTDFIERAAVVYGERVGIVDEPDQPAESLGSLTYAEAYALSRRQAARLDELGIEVGDRVAVISHNSARLLTSFFGVCGSGRVLVPINFRLRPDEISYIVAHSGARVLYVDPELAGSLAEIDVEHTFVLGEDESMFAAPGSEPREWQPDENATATINYTSGTTARPKGVQLTHRNLWTNALTFGLHAGVSDRDVYLHTLPMFHANGWGMPFTMAGMGVPQVVLRKVDGAEILRRVEQHGVTVMCAAPAVAAAVLEAAQSWEGEIPGRDRVRIIMAGAPPPTQTVVRVQEDLGWEFMQIYGLTETSPLLTVNRTRAEWDDLPAEERAAKLVRAGAPAIGVRLRTDDQGEVLARSNVILDGYWERPDETEKALVDGWFHTGDGGVIGDDGYLTISDRKKDVIITGGENVSSIEVEDVLFSHPAVAEVAVIGVPSEKWGETIKALVVLAEGESGSPEMEAELIAWCKEHAAGYKAPTSVEFRDELARTATGKLQKFKLRQPYWEGQERQVN</sequence>
<evidence type="ECO:0000256" key="2">
    <source>
        <dbReference type="ARBA" id="ARBA00022598"/>
    </source>
</evidence>
<dbReference type="InterPro" id="IPR045851">
    <property type="entry name" value="AMP-bd_C_sf"/>
</dbReference>
<comment type="similarity">
    <text evidence="1">Belongs to the ATP-dependent AMP-binding enzyme family.</text>
</comment>
<accession>A0ABW2NCB2</accession>
<dbReference type="InterPro" id="IPR042099">
    <property type="entry name" value="ANL_N_sf"/>
</dbReference>
<keyword evidence="8" id="KW-1185">Reference proteome</keyword>
<evidence type="ECO:0000259" key="6">
    <source>
        <dbReference type="Pfam" id="PF13193"/>
    </source>
</evidence>
<dbReference type="InterPro" id="IPR000873">
    <property type="entry name" value="AMP-dep_synth/lig_dom"/>
</dbReference>
<comment type="caution">
    <text evidence="7">The sequence shown here is derived from an EMBL/GenBank/DDBJ whole genome shotgun (WGS) entry which is preliminary data.</text>
</comment>
<keyword evidence="2" id="KW-0436">Ligase</keyword>
<evidence type="ECO:0000256" key="3">
    <source>
        <dbReference type="ARBA" id="ARBA00022832"/>
    </source>
</evidence>
<gene>
    <name evidence="7" type="ORF">ACFQO6_24570</name>
</gene>
<dbReference type="PANTHER" id="PTHR43859">
    <property type="entry name" value="ACYL-ACTIVATING ENZYME"/>
    <property type="match status" value="1"/>
</dbReference>
<evidence type="ECO:0000313" key="8">
    <source>
        <dbReference type="Proteomes" id="UP001596524"/>
    </source>
</evidence>
<reference evidence="8" key="1">
    <citation type="journal article" date="2019" name="Int. J. Syst. Evol. Microbiol.">
        <title>The Global Catalogue of Microorganisms (GCM) 10K type strain sequencing project: providing services to taxonomists for standard genome sequencing and annotation.</title>
        <authorList>
            <consortium name="The Broad Institute Genomics Platform"/>
            <consortium name="The Broad Institute Genome Sequencing Center for Infectious Disease"/>
            <person name="Wu L."/>
            <person name="Ma J."/>
        </authorList>
    </citation>
    <scope>NUCLEOTIDE SEQUENCE [LARGE SCALE GENOMIC DNA]</scope>
    <source>
        <strain evidence="8">FCH27</strain>
    </source>
</reference>
<evidence type="ECO:0000259" key="5">
    <source>
        <dbReference type="Pfam" id="PF00501"/>
    </source>
</evidence>
<evidence type="ECO:0000256" key="1">
    <source>
        <dbReference type="ARBA" id="ARBA00006432"/>
    </source>
</evidence>
<dbReference type="PANTHER" id="PTHR43859:SF4">
    <property type="entry name" value="BUTANOATE--COA LIGASE AAE1-RELATED"/>
    <property type="match status" value="1"/>
</dbReference>
<dbReference type="RefSeq" id="WP_255889187.1">
    <property type="nucleotide sequence ID" value="NZ_JAFMZM010000002.1"/>
</dbReference>